<dbReference type="GO" id="GO:0016020">
    <property type="term" value="C:membrane"/>
    <property type="evidence" value="ECO:0007669"/>
    <property type="project" value="UniProtKB-SubCell"/>
</dbReference>
<evidence type="ECO:0000256" key="3">
    <source>
        <dbReference type="ARBA" id="ARBA00022448"/>
    </source>
</evidence>
<dbReference type="AlphaFoldDB" id="A0A1R2C8Q3"/>
<dbReference type="Pfam" id="PF00153">
    <property type="entry name" value="Mito_carr"/>
    <property type="match status" value="3"/>
</dbReference>
<evidence type="ECO:0000256" key="4">
    <source>
        <dbReference type="ARBA" id="ARBA00022692"/>
    </source>
</evidence>
<dbReference type="InterPro" id="IPR023395">
    <property type="entry name" value="MCP_dom_sf"/>
</dbReference>
<name>A0A1R2C8Q3_9CILI</name>
<accession>A0A1R2C8Q3</accession>
<comment type="subcellular location">
    <subcellularLocation>
        <location evidence="1">Membrane</location>
        <topology evidence="1">Multi-pass membrane protein</topology>
    </subcellularLocation>
</comment>
<dbReference type="InterPro" id="IPR018108">
    <property type="entry name" value="MCP_transmembrane"/>
</dbReference>
<keyword evidence="5" id="KW-0677">Repeat</keyword>
<evidence type="ECO:0000256" key="2">
    <source>
        <dbReference type="ARBA" id="ARBA00006375"/>
    </source>
</evidence>
<evidence type="ECO:0000256" key="7">
    <source>
        <dbReference type="ARBA" id="ARBA00023136"/>
    </source>
</evidence>
<dbReference type="PROSITE" id="PS50920">
    <property type="entry name" value="SOLCAR"/>
    <property type="match status" value="3"/>
</dbReference>
<keyword evidence="7 8" id="KW-0472">Membrane</keyword>
<dbReference type="PRINTS" id="PR00926">
    <property type="entry name" value="MITOCARRIER"/>
</dbReference>
<evidence type="ECO:0000256" key="8">
    <source>
        <dbReference type="PROSITE-ProRule" id="PRU00282"/>
    </source>
</evidence>
<keyword evidence="4 8" id="KW-0812">Transmembrane</keyword>
<evidence type="ECO:0000256" key="6">
    <source>
        <dbReference type="ARBA" id="ARBA00022989"/>
    </source>
</evidence>
<comment type="caution">
    <text evidence="10">The sequence shown here is derived from an EMBL/GenBank/DDBJ whole genome shotgun (WGS) entry which is preliminary data.</text>
</comment>
<dbReference type="Gene3D" id="1.50.40.10">
    <property type="entry name" value="Mitochondrial carrier domain"/>
    <property type="match status" value="1"/>
</dbReference>
<dbReference type="SUPFAM" id="SSF103506">
    <property type="entry name" value="Mitochondrial carrier"/>
    <property type="match status" value="1"/>
</dbReference>
<evidence type="ECO:0000313" key="10">
    <source>
        <dbReference type="EMBL" id="OMJ85350.1"/>
    </source>
</evidence>
<sequence>MSEELPLSLSFLGGSLSSCAAEFVTFPMDQLKTKMQLGGTQGAIKYSGPIHAIKDGFAKSGIKGFYWGFVPAMNRQFVFSGIRISIYDKSKAYFGLDSLSGGIFQRFLIGAFSGAVSSFLCTPLDVAKIRIINDPKKEKYTGFVDVLSKTWKNEGLVNGFYRGSSPTIFRSIVVNAVELGTYDNSKNLLMNWFGFSESSIALRFWASVAAGFFASVASSPIDVVKTRYMNASKADPKALKGNEIRYTSPLDCFKKIIANEGIGAMYNGFWFLWLRLGPWCTIMFLTWDAYKDYVGREYKKYKVKKALKSS</sequence>
<dbReference type="EMBL" id="MPUH01000239">
    <property type="protein sequence ID" value="OMJ85350.1"/>
    <property type="molecule type" value="Genomic_DNA"/>
</dbReference>
<proteinExistence type="inferred from homology"/>
<dbReference type="PANTHER" id="PTHR45618">
    <property type="entry name" value="MITOCHONDRIAL DICARBOXYLATE CARRIER-RELATED"/>
    <property type="match status" value="1"/>
</dbReference>
<evidence type="ECO:0000256" key="5">
    <source>
        <dbReference type="ARBA" id="ARBA00022737"/>
    </source>
</evidence>
<protein>
    <recommendedName>
        <fullName evidence="12">Mitochondrial carrier protein</fullName>
    </recommendedName>
</protein>
<dbReference type="GO" id="GO:0055085">
    <property type="term" value="P:transmembrane transport"/>
    <property type="evidence" value="ECO:0007669"/>
    <property type="project" value="InterPro"/>
</dbReference>
<dbReference type="InterPro" id="IPR002067">
    <property type="entry name" value="MCP"/>
</dbReference>
<evidence type="ECO:0008006" key="12">
    <source>
        <dbReference type="Google" id="ProtNLM"/>
    </source>
</evidence>
<feature type="repeat" description="Solcar" evidence="8">
    <location>
        <begin position="101"/>
        <end position="188"/>
    </location>
</feature>
<evidence type="ECO:0000313" key="11">
    <source>
        <dbReference type="Proteomes" id="UP000187209"/>
    </source>
</evidence>
<keyword evidence="3 9" id="KW-0813">Transport</keyword>
<keyword evidence="6" id="KW-1133">Transmembrane helix</keyword>
<feature type="repeat" description="Solcar" evidence="8">
    <location>
        <begin position="5"/>
        <end position="93"/>
    </location>
</feature>
<feature type="repeat" description="Solcar" evidence="8">
    <location>
        <begin position="198"/>
        <end position="293"/>
    </location>
</feature>
<keyword evidence="11" id="KW-1185">Reference proteome</keyword>
<dbReference type="OrthoDB" id="428293at2759"/>
<comment type="similarity">
    <text evidence="2 9">Belongs to the mitochondrial carrier (TC 2.A.29) family.</text>
</comment>
<gene>
    <name evidence="10" type="ORF">SteCoe_13323</name>
</gene>
<evidence type="ECO:0000256" key="9">
    <source>
        <dbReference type="RuleBase" id="RU000488"/>
    </source>
</evidence>
<dbReference type="Proteomes" id="UP000187209">
    <property type="component" value="Unassembled WGS sequence"/>
</dbReference>
<dbReference type="InterPro" id="IPR050391">
    <property type="entry name" value="Mito_Metabolite_Transporter"/>
</dbReference>
<organism evidence="10 11">
    <name type="scientific">Stentor coeruleus</name>
    <dbReference type="NCBI Taxonomy" id="5963"/>
    <lineage>
        <taxon>Eukaryota</taxon>
        <taxon>Sar</taxon>
        <taxon>Alveolata</taxon>
        <taxon>Ciliophora</taxon>
        <taxon>Postciliodesmatophora</taxon>
        <taxon>Heterotrichea</taxon>
        <taxon>Heterotrichida</taxon>
        <taxon>Stentoridae</taxon>
        <taxon>Stentor</taxon>
    </lineage>
</organism>
<evidence type="ECO:0000256" key="1">
    <source>
        <dbReference type="ARBA" id="ARBA00004141"/>
    </source>
</evidence>
<reference evidence="10 11" key="1">
    <citation type="submission" date="2016-11" db="EMBL/GenBank/DDBJ databases">
        <title>The macronuclear genome of Stentor coeruleus: a giant cell with tiny introns.</title>
        <authorList>
            <person name="Slabodnick M."/>
            <person name="Ruby J.G."/>
            <person name="Reiff S.B."/>
            <person name="Swart E.C."/>
            <person name="Gosai S."/>
            <person name="Prabakaran S."/>
            <person name="Witkowska E."/>
            <person name="Larue G.E."/>
            <person name="Fisher S."/>
            <person name="Freeman R.M."/>
            <person name="Gunawardena J."/>
            <person name="Chu W."/>
            <person name="Stover N.A."/>
            <person name="Gregory B.D."/>
            <person name="Nowacki M."/>
            <person name="Derisi J."/>
            <person name="Roy S.W."/>
            <person name="Marshall W.F."/>
            <person name="Sood P."/>
        </authorList>
    </citation>
    <scope>NUCLEOTIDE SEQUENCE [LARGE SCALE GENOMIC DNA]</scope>
    <source>
        <strain evidence="10">WM001</strain>
    </source>
</reference>